<evidence type="ECO:0008006" key="3">
    <source>
        <dbReference type="Google" id="ProtNLM"/>
    </source>
</evidence>
<dbReference type="Proteomes" id="UP000275281">
    <property type="component" value="Unassembled WGS sequence"/>
</dbReference>
<comment type="caution">
    <text evidence="1">The sequence shown here is derived from an EMBL/GenBank/DDBJ whole genome shotgun (WGS) entry which is preliminary data.</text>
</comment>
<protein>
    <recommendedName>
        <fullName evidence="3">Lipoprotein</fullName>
    </recommendedName>
</protein>
<proteinExistence type="predicted"/>
<name>A0A3N5Y159_9ALTE</name>
<dbReference type="OrthoDB" id="6333637at2"/>
<dbReference type="PROSITE" id="PS51257">
    <property type="entry name" value="PROKAR_LIPOPROTEIN"/>
    <property type="match status" value="1"/>
</dbReference>
<evidence type="ECO:0000313" key="2">
    <source>
        <dbReference type="Proteomes" id="UP000275281"/>
    </source>
</evidence>
<dbReference type="RefSeq" id="WP_124027427.1">
    <property type="nucleotide sequence ID" value="NZ_JBHRSN010000015.1"/>
</dbReference>
<keyword evidence="2" id="KW-1185">Reference proteome</keyword>
<organism evidence="1 2">
    <name type="scientific">Alteromonas sediminis</name>
    <dbReference type="NCBI Taxonomy" id="2259342"/>
    <lineage>
        <taxon>Bacteria</taxon>
        <taxon>Pseudomonadati</taxon>
        <taxon>Pseudomonadota</taxon>
        <taxon>Gammaproteobacteria</taxon>
        <taxon>Alteromonadales</taxon>
        <taxon>Alteromonadaceae</taxon>
        <taxon>Alteromonas/Salinimonas group</taxon>
        <taxon>Alteromonas</taxon>
    </lineage>
</organism>
<reference evidence="1 2" key="1">
    <citation type="submission" date="2018-11" db="EMBL/GenBank/DDBJ databases">
        <authorList>
            <person name="Ye M.-Q."/>
            <person name="Du Z.-J."/>
        </authorList>
    </citation>
    <scope>NUCLEOTIDE SEQUENCE [LARGE SCALE GENOMIC DNA]</scope>
    <source>
        <strain evidence="1 2">U0105</strain>
    </source>
</reference>
<dbReference type="EMBL" id="RPOK01000002">
    <property type="protein sequence ID" value="RPJ67527.1"/>
    <property type="molecule type" value="Genomic_DNA"/>
</dbReference>
<dbReference type="AlphaFoldDB" id="A0A3N5Y159"/>
<evidence type="ECO:0000313" key="1">
    <source>
        <dbReference type="EMBL" id="RPJ67527.1"/>
    </source>
</evidence>
<sequence length="95" mass="10863">MRSFYATLAISCSALTACSTTPPCEDILEVKRQEQECKRLSQVINNPKNPQQALTARQRFEAECENLRYYRDDYDTICKGSNTPIGNVETKRKDP</sequence>
<gene>
    <name evidence="1" type="ORF">DRW07_08415</name>
</gene>
<accession>A0A3N5Y159</accession>